<organism evidence="1 2">
    <name type="scientific">Fusarium oxysporum f. sp. cubense</name>
    <dbReference type="NCBI Taxonomy" id="61366"/>
    <lineage>
        <taxon>Eukaryota</taxon>
        <taxon>Fungi</taxon>
        <taxon>Dikarya</taxon>
        <taxon>Ascomycota</taxon>
        <taxon>Pezizomycotina</taxon>
        <taxon>Sordariomycetes</taxon>
        <taxon>Hypocreomycetidae</taxon>
        <taxon>Hypocreales</taxon>
        <taxon>Nectriaceae</taxon>
        <taxon>Fusarium</taxon>
        <taxon>Fusarium oxysporum species complex</taxon>
    </lineage>
</organism>
<dbReference type="EMBL" id="VMNF01000009">
    <property type="protein sequence ID" value="TXC01288.1"/>
    <property type="molecule type" value="Genomic_DNA"/>
</dbReference>
<evidence type="ECO:0000313" key="1">
    <source>
        <dbReference type="EMBL" id="TXC01288.1"/>
    </source>
</evidence>
<protein>
    <submittedName>
        <fullName evidence="1">Uncharacterized protein</fullName>
    </submittedName>
</protein>
<dbReference type="AlphaFoldDB" id="A0A5C6STM2"/>
<sequence length="149" mass="16664">MLLVNQMGIGKTRKWLLHCSPQQYITEIRQTLHEVEKVQLATSMCIRNESESHDVVSGGIRMPNPPRCVSSAAGKPISTTEELIIAEAMRQVGFDGDEHMMGSPVPNQHVRVACNVHLYEGIWSIRDTYTVTEVHPMLRGVMLPENISA</sequence>
<gene>
    <name evidence="1" type="ORF">FocTR4_00008123</name>
</gene>
<proteinExistence type="predicted"/>
<reference evidence="1 2" key="1">
    <citation type="submission" date="2019-07" db="EMBL/GenBank/DDBJ databases">
        <title>The First High-Quality Draft Genome Sequence of the Causal Agent of the Current Panama Disease Epidemic.</title>
        <authorList>
            <person name="Warmington R.J."/>
            <person name="Kay W."/>
            <person name="Jeffries A."/>
            <person name="Bebber D."/>
            <person name="Moore K."/>
            <person name="Studholme D.J."/>
        </authorList>
    </citation>
    <scope>NUCLEOTIDE SEQUENCE [LARGE SCALE GENOMIC DNA]</scope>
    <source>
        <strain evidence="1 2">TR4</strain>
    </source>
</reference>
<evidence type="ECO:0000313" key="2">
    <source>
        <dbReference type="Proteomes" id="UP000321331"/>
    </source>
</evidence>
<comment type="caution">
    <text evidence="1">The sequence shown here is derived from an EMBL/GenBank/DDBJ whole genome shotgun (WGS) entry which is preliminary data.</text>
</comment>
<name>A0A5C6STM2_FUSOC</name>
<dbReference type="Proteomes" id="UP000321331">
    <property type="component" value="Unassembled WGS sequence"/>
</dbReference>
<accession>A0A5C6STM2</accession>